<name>A0ABU1X6P5_SPHXE</name>
<evidence type="ECO:0000259" key="5">
    <source>
        <dbReference type="PROSITE" id="PS50977"/>
    </source>
</evidence>
<sequence>MHSSAKRCNHNPDRWRAFGTIKTELNHVSALPSAVALPQSSKPDPEKISFIASIQDAIEERGLDAVTLDDIVRYSGIARTTLYRRHGGRDAIMEEFLRQRLSTDIEECRKLAISPAPFVERIEQLIVFAIMAAHRHAWLQRELRRGLSDTSLDLLAAAMKNASDQTLAPLLRQAKADGICRCPAPFEELHRWLLIQIFELSRRHFATCDEASRIVRTFVMPVLALDATNTQTDQKIDFIYRQLIEMQKAQANTAPPPGTSSLIGSGAS</sequence>
<dbReference type="PROSITE" id="PS50977">
    <property type="entry name" value="HTH_TETR_2"/>
    <property type="match status" value="1"/>
</dbReference>
<feature type="DNA-binding region" description="H-T-H motif" evidence="4">
    <location>
        <begin position="67"/>
        <end position="86"/>
    </location>
</feature>
<dbReference type="Proteomes" id="UP001267638">
    <property type="component" value="Unassembled WGS sequence"/>
</dbReference>
<proteinExistence type="predicted"/>
<dbReference type="SUPFAM" id="SSF46689">
    <property type="entry name" value="Homeodomain-like"/>
    <property type="match status" value="1"/>
</dbReference>
<dbReference type="Pfam" id="PF00440">
    <property type="entry name" value="TetR_N"/>
    <property type="match status" value="1"/>
</dbReference>
<evidence type="ECO:0000313" key="7">
    <source>
        <dbReference type="Proteomes" id="UP001267638"/>
    </source>
</evidence>
<organism evidence="6 7">
    <name type="scientific">Sphingobium xenophagum</name>
    <dbReference type="NCBI Taxonomy" id="121428"/>
    <lineage>
        <taxon>Bacteria</taxon>
        <taxon>Pseudomonadati</taxon>
        <taxon>Pseudomonadota</taxon>
        <taxon>Alphaproteobacteria</taxon>
        <taxon>Sphingomonadales</taxon>
        <taxon>Sphingomonadaceae</taxon>
        <taxon>Sphingobium</taxon>
    </lineage>
</organism>
<reference evidence="6 7" key="1">
    <citation type="submission" date="2023-07" db="EMBL/GenBank/DDBJ databases">
        <title>Sorghum-associated microbial communities from plants grown in Nebraska, USA.</title>
        <authorList>
            <person name="Schachtman D."/>
        </authorList>
    </citation>
    <scope>NUCLEOTIDE SEQUENCE [LARGE SCALE GENOMIC DNA]</scope>
    <source>
        <strain evidence="6 7">4256</strain>
    </source>
</reference>
<dbReference type="InterPro" id="IPR001647">
    <property type="entry name" value="HTH_TetR"/>
</dbReference>
<gene>
    <name evidence="6" type="ORF">J2W40_004105</name>
</gene>
<accession>A0ABU1X6P5</accession>
<protein>
    <submittedName>
        <fullName evidence="6">AcrR family transcriptional regulator</fullName>
    </submittedName>
</protein>
<keyword evidence="7" id="KW-1185">Reference proteome</keyword>
<dbReference type="EMBL" id="JAVDWV010000037">
    <property type="protein sequence ID" value="MDR7157257.1"/>
    <property type="molecule type" value="Genomic_DNA"/>
</dbReference>
<evidence type="ECO:0000256" key="4">
    <source>
        <dbReference type="PROSITE-ProRule" id="PRU00335"/>
    </source>
</evidence>
<dbReference type="RefSeq" id="WP_310227766.1">
    <property type="nucleotide sequence ID" value="NZ_JAVDWV010000037.1"/>
</dbReference>
<feature type="domain" description="HTH tetR-type" evidence="5">
    <location>
        <begin position="44"/>
        <end position="104"/>
    </location>
</feature>
<evidence type="ECO:0000313" key="6">
    <source>
        <dbReference type="EMBL" id="MDR7157257.1"/>
    </source>
</evidence>
<keyword evidence="1" id="KW-0805">Transcription regulation</keyword>
<evidence type="ECO:0000256" key="3">
    <source>
        <dbReference type="ARBA" id="ARBA00023163"/>
    </source>
</evidence>
<comment type="caution">
    <text evidence="6">The sequence shown here is derived from an EMBL/GenBank/DDBJ whole genome shotgun (WGS) entry which is preliminary data.</text>
</comment>
<dbReference type="Gene3D" id="1.10.357.10">
    <property type="entry name" value="Tetracycline Repressor, domain 2"/>
    <property type="match status" value="1"/>
</dbReference>
<evidence type="ECO:0000256" key="2">
    <source>
        <dbReference type="ARBA" id="ARBA00023125"/>
    </source>
</evidence>
<keyword evidence="2 4" id="KW-0238">DNA-binding</keyword>
<dbReference type="PANTHER" id="PTHR30055">
    <property type="entry name" value="HTH-TYPE TRANSCRIPTIONAL REGULATOR RUTR"/>
    <property type="match status" value="1"/>
</dbReference>
<dbReference type="InterPro" id="IPR050109">
    <property type="entry name" value="HTH-type_TetR-like_transc_reg"/>
</dbReference>
<dbReference type="PANTHER" id="PTHR30055:SF234">
    <property type="entry name" value="HTH-TYPE TRANSCRIPTIONAL REGULATOR BETI"/>
    <property type="match status" value="1"/>
</dbReference>
<evidence type="ECO:0000256" key="1">
    <source>
        <dbReference type="ARBA" id="ARBA00023015"/>
    </source>
</evidence>
<dbReference type="InterPro" id="IPR009057">
    <property type="entry name" value="Homeodomain-like_sf"/>
</dbReference>
<keyword evidence="3" id="KW-0804">Transcription</keyword>